<feature type="compositionally biased region" description="Basic and acidic residues" evidence="1">
    <location>
        <begin position="352"/>
        <end position="364"/>
    </location>
</feature>
<evidence type="ECO:0000313" key="2">
    <source>
        <dbReference type="EMBL" id="VDK47734.1"/>
    </source>
</evidence>
<reference evidence="2 3" key="2">
    <citation type="submission" date="2018-11" db="EMBL/GenBank/DDBJ databases">
        <authorList>
            <consortium name="Pathogen Informatics"/>
        </authorList>
    </citation>
    <scope>NUCLEOTIDE SEQUENCE [LARGE SCALE GENOMIC DNA]</scope>
</reference>
<evidence type="ECO:0000313" key="4">
    <source>
        <dbReference type="WBParaSite" id="ASIM_0001313301-mRNA-1"/>
    </source>
</evidence>
<reference evidence="4" key="1">
    <citation type="submission" date="2017-02" db="UniProtKB">
        <authorList>
            <consortium name="WormBaseParasite"/>
        </authorList>
    </citation>
    <scope>IDENTIFICATION</scope>
</reference>
<dbReference type="EMBL" id="UYRR01031216">
    <property type="protein sequence ID" value="VDK47734.1"/>
    <property type="molecule type" value="Genomic_DNA"/>
</dbReference>
<protein>
    <submittedName>
        <fullName evidence="2 4">Uncharacterized protein</fullName>
    </submittedName>
</protein>
<accession>A0A0M3JXP5</accession>
<name>A0A0M3JXP5_ANISI</name>
<dbReference type="AlphaFoldDB" id="A0A0M3JXP5"/>
<feature type="region of interest" description="Disordered" evidence="1">
    <location>
        <begin position="344"/>
        <end position="364"/>
    </location>
</feature>
<sequence length="460" mass="51156">MASVVRKKGGDVFGEPFWLPVQADCTVGCEVSYIFSSSVPIDCVVYLRKALSLSPQRNNKKHSLKKIPTKDILQMKAKAILKSSGITESRNRFSSKSSASAVGKLTMSTKRDSLFSNDRRFRMRTEAGRLITINSDGTANEGGLTDIYLNQQSSLADSDQYMLDINQHHSPTAYQTYEFPQFQSATQSTEKTNGPRILGGPLEGQPFLIPNFSIVLPNTRVTSDLFEYQLSQTSPQTIADGDDMNISGLAQLSDTTEGDDKNSILYDLHRGLDSDGSSMVSYSAENDETPLEITDQNWRNTPLDISQLVVDRGSLPVQYRTRNTPEQLQATSYTHLVAAVAHGSPPNNLRLRQNDTDSGDIRSNIDKTKMHRKPYQKNPLMQLTSSNLPAESNVENKIPEVNRIVEQARIANGRNVVNAQILQPTFPTSTNNRGDSAFELKRIVHHMSTNIQHQHHTNEG</sequence>
<dbReference type="Proteomes" id="UP000267096">
    <property type="component" value="Unassembled WGS sequence"/>
</dbReference>
<keyword evidence="3" id="KW-1185">Reference proteome</keyword>
<dbReference type="WBParaSite" id="ASIM_0001313301-mRNA-1">
    <property type="protein sequence ID" value="ASIM_0001313301-mRNA-1"/>
    <property type="gene ID" value="ASIM_0001313301"/>
</dbReference>
<evidence type="ECO:0000313" key="3">
    <source>
        <dbReference type="Proteomes" id="UP000267096"/>
    </source>
</evidence>
<organism evidence="4">
    <name type="scientific">Anisakis simplex</name>
    <name type="common">Herring worm</name>
    <dbReference type="NCBI Taxonomy" id="6269"/>
    <lineage>
        <taxon>Eukaryota</taxon>
        <taxon>Metazoa</taxon>
        <taxon>Ecdysozoa</taxon>
        <taxon>Nematoda</taxon>
        <taxon>Chromadorea</taxon>
        <taxon>Rhabditida</taxon>
        <taxon>Spirurina</taxon>
        <taxon>Ascaridomorpha</taxon>
        <taxon>Ascaridoidea</taxon>
        <taxon>Anisakidae</taxon>
        <taxon>Anisakis</taxon>
        <taxon>Anisakis simplex complex</taxon>
    </lineage>
</organism>
<evidence type="ECO:0000256" key="1">
    <source>
        <dbReference type="SAM" id="MobiDB-lite"/>
    </source>
</evidence>
<gene>
    <name evidence="2" type="ORF">ASIM_LOCUS12599</name>
</gene>
<proteinExistence type="predicted"/>